<dbReference type="NCBIfam" id="TIGR01891">
    <property type="entry name" value="amidohydrolases"/>
    <property type="match status" value="1"/>
</dbReference>
<dbReference type="Pfam" id="PF01546">
    <property type="entry name" value="Peptidase_M20"/>
    <property type="match status" value="1"/>
</dbReference>
<proteinExistence type="predicted"/>
<dbReference type="RefSeq" id="WP_382393262.1">
    <property type="nucleotide sequence ID" value="NZ_JBHUNA010000020.1"/>
</dbReference>
<dbReference type="Pfam" id="PF07687">
    <property type="entry name" value="M20_dimer"/>
    <property type="match status" value="1"/>
</dbReference>
<comment type="caution">
    <text evidence="3">The sequence shown here is derived from an EMBL/GenBank/DDBJ whole genome shotgun (WGS) entry which is preliminary data.</text>
</comment>
<dbReference type="InterPro" id="IPR017439">
    <property type="entry name" value="Amidohydrolase"/>
</dbReference>
<dbReference type="Gene3D" id="3.30.70.360">
    <property type="match status" value="1"/>
</dbReference>
<sequence>MMVKPETIRIKAEEMAATLTSWRQHLHRCPELSFQEVETSEFVTEKLKKIPGMKVETNAGYPTAVTGTVSSGSGPVIAVRADMDALPIQEANECDYKSCHEGVMHACGHDAHTAIGLGTASLLAELIDKGELDGTVKFLFQPAEETADETGSTGAPYMIASGVLDDVEQIVALHMSPEDPVGAVKIHDGYSMANVDVFEGRIFGSGGHGAYPHLGTDPVWMLGPVLQALHGIVARRVSPLDSSVISVGSIQAGSASNVIPSEVLVKGTIRSYQPDVRELLHHELKKAFSVVRPLDGDYELSLKPEDPALKNNPAVNSVIRESVKQLYPDFKILDTPFGLGGEDFAHMTATVPGAMFFLGCAVNDGHTRDLHTPLFDIDESVLPIGVSIIAETVRRCLENGNGHNKAHSDSRQESATREG</sequence>
<protein>
    <submittedName>
        <fullName evidence="3">M20 family metallopeptidase</fullName>
    </submittedName>
</protein>
<reference evidence="4" key="1">
    <citation type="journal article" date="2019" name="Int. J. Syst. Evol. Microbiol.">
        <title>The Global Catalogue of Microorganisms (GCM) 10K type strain sequencing project: providing services to taxonomists for standard genome sequencing and annotation.</title>
        <authorList>
            <consortium name="The Broad Institute Genomics Platform"/>
            <consortium name="The Broad Institute Genome Sequencing Center for Infectious Disease"/>
            <person name="Wu L."/>
            <person name="Ma J."/>
        </authorList>
    </citation>
    <scope>NUCLEOTIDE SEQUENCE [LARGE SCALE GENOMIC DNA]</scope>
    <source>
        <strain evidence="4">TISTR 1535</strain>
    </source>
</reference>
<feature type="domain" description="Peptidase M20 dimerisation" evidence="2">
    <location>
        <begin position="201"/>
        <end position="288"/>
    </location>
</feature>
<keyword evidence="4" id="KW-1185">Reference proteome</keyword>
<name>A0ABW5V538_9BACI</name>
<evidence type="ECO:0000313" key="3">
    <source>
        <dbReference type="EMBL" id="MFD2761102.1"/>
    </source>
</evidence>
<dbReference type="InterPro" id="IPR002933">
    <property type="entry name" value="Peptidase_M20"/>
</dbReference>
<gene>
    <name evidence="3" type="ORF">ACFSUO_08980</name>
</gene>
<dbReference type="Gene3D" id="3.40.630.10">
    <property type="entry name" value="Zn peptidases"/>
    <property type="match status" value="1"/>
</dbReference>
<evidence type="ECO:0000259" key="2">
    <source>
        <dbReference type="Pfam" id="PF07687"/>
    </source>
</evidence>
<feature type="compositionally biased region" description="Basic and acidic residues" evidence="1">
    <location>
        <begin position="406"/>
        <end position="419"/>
    </location>
</feature>
<evidence type="ECO:0000256" key="1">
    <source>
        <dbReference type="SAM" id="MobiDB-lite"/>
    </source>
</evidence>
<feature type="region of interest" description="Disordered" evidence="1">
    <location>
        <begin position="399"/>
        <end position="419"/>
    </location>
</feature>
<dbReference type="Proteomes" id="UP001597502">
    <property type="component" value="Unassembled WGS sequence"/>
</dbReference>
<dbReference type="InterPro" id="IPR036264">
    <property type="entry name" value="Bact_exopeptidase_dim_dom"/>
</dbReference>
<dbReference type="SUPFAM" id="SSF53187">
    <property type="entry name" value="Zn-dependent exopeptidases"/>
    <property type="match status" value="1"/>
</dbReference>
<organism evidence="3 4">
    <name type="scientific">Lentibacillus juripiscarius</name>
    <dbReference type="NCBI Taxonomy" id="257446"/>
    <lineage>
        <taxon>Bacteria</taxon>
        <taxon>Bacillati</taxon>
        <taxon>Bacillota</taxon>
        <taxon>Bacilli</taxon>
        <taxon>Bacillales</taxon>
        <taxon>Bacillaceae</taxon>
        <taxon>Lentibacillus</taxon>
    </lineage>
</organism>
<dbReference type="EMBL" id="JBHUNA010000020">
    <property type="protein sequence ID" value="MFD2761102.1"/>
    <property type="molecule type" value="Genomic_DNA"/>
</dbReference>
<accession>A0ABW5V538</accession>
<evidence type="ECO:0000313" key="4">
    <source>
        <dbReference type="Proteomes" id="UP001597502"/>
    </source>
</evidence>
<dbReference type="SUPFAM" id="SSF55031">
    <property type="entry name" value="Bacterial exopeptidase dimerisation domain"/>
    <property type="match status" value="1"/>
</dbReference>
<dbReference type="InterPro" id="IPR011650">
    <property type="entry name" value="Peptidase_M20_dimer"/>
</dbReference>
<dbReference type="PANTHER" id="PTHR11014">
    <property type="entry name" value="PEPTIDASE M20 FAMILY MEMBER"/>
    <property type="match status" value="1"/>
</dbReference>
<dbReference type="PIRSF" id="PIRSF005962">
    <property type="entry name" value="Pept_M20D_amidohydro"/>
    <property type="match status" value="1"/>
</dbReference>
<dbReference type="PANTHER" id="PTHR11014:SF63">
    <property type="entry name" value="METALLOPEPTIDASE, PUTATIVE (AFU_ORTHOLOGUE AFUA_6G09600)-RELATED"/>
    <property type="match status" value="1"/>
</dbReference>